<dbReference type="GO" id="GO:0005886">
    <property type="term" value="C:plasma membrane"/>
    <property type="evidence" value="ECO:0007669"/>
    <property type="project" value="UniProtKB-SubCell"/>
</dbReference>
<dbReference type="PROSITE" id="PS50895">
    <property type="entry name" value="SURF1"/>
    <property type="match status" value="1"/>
</dbReference>
<dbReference type="EMBL" id="BATJ01000012">
    <property type="protein sequence ID" value="GAD68216.1"/>
    <property type="molecule type" value="Genomic_DNA"/>
</dbReference>
<feature type="transmembrane region" description="Helical" evidence="1">
    <location>
        <begin position="190"/>
        <end position="212"/>
    </location>
</feature>
<comment type="caution">
    <text evidence="2">The sequence shown here is derived from an EMBL/GenBank/DDBJ whole genome shotgun (WGS) entry which is preliminary data.</text>
</comment>
<comment type="subcellular location">
    <subcellularLocation>
        <location evidence="1">Cell membrane</location>
        <topology evidence="1">Multi-pass membrane protein</topology>
    </subcellularLocation>
</comment>
<keyword evidence="1" id="KW-1133">Transmembrane helix</keyword>
<gene>
    <name evidence="2" type="ORF">VPR01S_12_00240</name>
</gene>
<dbReference type="STRING" id="1219065.VPR01S_12_00240"/>
<keyword evidence="1" id="KW-1003">Cell membrane</keyword>
<dbReference type="InterPro" id="IPR002994">
    <property type="entry name" value="Surf1/Shy1"/>
</dbReference>
<comment type="caution">
    <text evidence="1">Lacks conserved residue(s) required for the propagation of feature annotation.</text>
</comment>
<proteinExistence type="inferred from homology"/>
<sequence length="224" mass="25186">MVVFSILVKLGLWQLSRGEQKSELEHTLAARQTQPERSISSVSVGDDVTGLKVSGQFSPVPGAYVLLDNQTFEGKVGYLAYQVMTSGKQALLLERGFVPSTGTRQVLPEVDWLTEPKTLQGRLYQRSMNPLSADLGLEETNPIRIQSLDIDALSTWFEITLEPYVLQPTVQNWPYAQPWRPVPLSSTKHYGYALQWFSMALALLVLSGWILMKTLKNNKTRSEE</sequence>
<protein>
    <recommendedName>
        <fullName evidence="1">SURF1-like protein</fullName>
    </recommendedName>
</protein>
<evidence type="ECO:0000256" key="1">
    <source>
        <dbReference type="RuleBase" id="RU363076"/>
    </source>
</evidence>
<keyword evidence="1" id="KW-0472">Membrane</keyword>
<evidence type="ECO:0000313" key="2">
    <source>
        <dbReference type="EMBL" id="GAD68216.1"/>
    </source>
</evidence>
<accession>U2ZKD3</accession>
<dbReference type="AlphaFoldDB" id="U2ZKD3"/>
<dbReference type="CDD" id="cd06662">
    <property type="entry name" value="SURF1"/>
    <property type="match status" value="1"/>
</dbReference>
<organism evidence="2 3">
    <name type="scientific">Vibrio proteolyticus NBRC 13287</name>
    <dbReference type="NCBI Taxonomy" id="1219065"/>
    <lineage>
        <taxon>Bacteria</taxon>
        <taxon>Pseudomonadati</taxon>
        <taxon>Pseudomonadota</taxon>
        <taxon>Gammaproteobacteria</taxon>
        <taxon>Vibrionales</taxon>
        <taxon>Vibrionaceae</taxon>
        <taxon>Vibrio</taxon>
    </lineage>
</organism>
<name>U2ZKD3_VIBPR</name>
<dbReference type="eggNOG" id="COG3346">
    <property type="taxonomic scope" value="Bacteria"/>
</dbReference>
<dbReference type="Proteomes" id="UP000016570">
    <property type="component" value="Unassembled WGS sequence"/>
</dbReference>
<evidence type="ECO:0000313" key="3">
    <source>
        <dbReference type="Proteomes" id="UP000016570"/>
    </source>
</evidence>
<dbReference type="Pfam" id="PF02104">
    <property type="entry name" value="SURF1"/>
    <property type="match status" value="1"/>
</dbReference>
<reference evidence="2 3" key="1">
    <citation type="submission" date="2013-09" db="EMBL/GenBank/DDBJ databases">
        <title>Whole genome shotgun sequence of Vibrio proteolyticus NBRC 13287.</title>
        <authorList>
            <person name="Isaki S."/>
            <person name="Hosoyama A."/>
            <person name="Numata M."/>
            <person name="Hashimoto M."/>
            <person name="Hosoyama Y."/>
            <person name="Tsuchikane K."/>
            <person name="Noguchi M."/>
            <person name="Hirakata S."/>
            <person name="Ichikawa N."/>
            <person name="Ohji S."/>
            <person name="Yamazoe A."/>
            <person name="Fujita N."/>
        </authorList>
    </citation>
    <scope>NUCLEOTIDE SEQUENCE [LARGE SCALE GENOMIC DNA]</scope>
    <source>
        <strain evidence="2 3">NBRC 13287</strain>
    </source>
</reference>
<comment type="similarity">
    <text evidence="1">Belongs to the SURF1 family.</text>
</comment>
<keyword evidence="1" id="KW-0812">Transmembrane</keyword>
<keyword evidence="3" id="KW-1185">Reference proteome</keyword>